<reference evidence="6 7" key="1">
    <citation type="submission" date="2024-04" db="EMBL/GenBank/DDBJ databases">
        <title>Human intestinal bacterial collection.</title>
        <authorList>
            <person name="Pauvert C."/>
            <person name="Hitch T.C.A."/>
            <person name="Clavel T."/>
        </authorList>
    </citation>
    <scope>NUCLEOTIDE SEQUENCE [LARGE SCALE GENOMIC DNA]</scope>
    <source>
        <strain evidence="6 7">CLA-AA-H174</strain>
    </source>
</reference>
<gene>
    <name evidence="6" type="ORF">AAAT87_12495</name>
</gene>
<comment type="caution">
    <text evidence="6">The sequence shown here is derived from an EMBL/GenBank/DDBJ whole genome shotgun (WGS) entry which is preliminary data.</text>
</comment>
<evidence type="ECO:0000256" key="3">
    <source>
        <dbReference type="ARBA" id="ARBA00023163"/>
    </source>
</evidence>
<evidence type="ECO:0000313" key="6">
    <source>
        <dbReference type="EMBL" id="MEQ2509078.1"/>
    </source>
</evidence>
<keyword evidence="4" id="KW-0472">Membrane</keyword>
<sequence length="236" mass="27580">MALWLIAYGICLSRNIILTYRRAVRLFDDMHSEDIGAYIQWMSIFTWWALIYGVGCGLLTFLPDRFVFLWILSSIPFYIYLYCSYLNYLLFYEQVESILEKEMMEETSQTLNCNEHDDALLPTYHATIKERLDKWITADGYTRQGLTIEELAATLVTNRTYLSSYIKMVYHVSFREWIAELRIAYAKQQLVQHPELTVAAISEASGFLSLSYFTKIFTTKEGCPPSKWRKRAIANG</sequence>
<evidence type="ECO:0000256" key="2">
    <source>
        <dbReference type="ARBA" id="ARBA00023125"/>
    </source>
</evidence>
<protein>
    <submittedName>
        <fullName evidence="6">Helix-turn-helix domain-containing protein</fullName>
    </submittedName>
</protein>
<evidence type="ECO:0000259" key="5">
    <source>
        <dbReference type="PROSITE" id="PS01124"/>
    </source>
</evidence>
<evidence type="ECO:0000256" key="4">
    <source>
        <dbReference type="SAM" id="Phobius"/>
    </source>
</evidence>
<feature type="transmembrane region" description="Helical" evidence="4">
    <location>
        <begin position="67"/>
        <end position="91"/>
    </location>
</feature>
<evidence type="ECO:0000256" key="1">
    <source>
        <dbReference type="ARBA" id="ARBA00023015"/>
    </source>
</evidence>
<dbReference type="SMART" id="SM00342">
    <property type="entry name" value="HTH_ARAC"/>
    <property type="match status" value="1"/>
</dbReference>
<evidence type="ECO:0000313" key="7">
    <source>
        <dbReference type="Proteomes" id="UP001465717"/>
    </source>
</evidence>
<keyword evidence="4" id="KW-1133">Transmembrane helix</keyword>
<name>A0ABV1G0Y0_9BACT</name>
<dbReference type="PANTHER" id="PTHR43280">
    <property type="entry name" value="ARAC-FAMILY TRANSCRIPTIONAL REGULATOR"/>
    <property type="match status" value="1"/>
</dbReference>
<dbReference type="InterPro" id="IPR009057">
    <property type="entry name" value="Homeodomain-like_sf"/>
</dbReference>
<dbReference type="Proteomes" id="UP001465717">
    <property type="component" value="Unassembled WGS sequence"/>
</dbReference>
<dbReference type="SUPFAM" id="SSF46689">
    <property type="entry name" value="Homeodomain-like"/>
    <property type="match status" value="1"/>
</dbReference>
<accession>A0ABV1G0Y0</accession>
<feature type="domain" description="HTH araC/xylS-type" evidence="5">
    <location>
        <begin position="130"/>
        <end position="231"/>
    </location>
</feature>
<keyword evidence="3" id="KW-0804">Transcription</keyword>
<dbReference type="RefSeq" id="WP_349226590.1">
    <property type="nucleotide sequence ID" value="NZ_JBBNGE010000052.1"/>
</dbReference>
<dbReference type="Gene3D" id="1.10.10.60">
    <property type="entry name" value="Homeodomain-like"/>
    <property type="match status" value="2"/>
</dbReference>
<keyword evidence="4" id="KW-0812">Transmembrane</keyword>
<feature type="transmembrane region" description="Helical" evidence="4">
    <location>
        <begin position="35"/>
        <end position="61"/>
    </location>
</feature>
<keyword evidence="1" id="KW-0805">Transcription regulation</keyword>
<dbReference type="InterPro" id="IPR018062">
    <property type="entry name" value="HTH_AraC-typ_CS"/>
</dbReference>
<keyword evidence="2" id="KW-0238">DNA-binding</keyword>
<dbReference type="InterPro" id="IPR018060">
    <property type="entry name" value="HTH_AraC"/>
</dbReference>
<proteinExistence type="predicted"/>
<organism evidence="6 7">
    <name type="scientific">Segatella sinensis</name>
    <dbReference type="NCBI Taxonomy" id="3085167"/>
    <lineage>
        <taxon>Bacteria</taxon>
        <taxon>Pseudomonadati</taxon>
        <taxon>Bacteroidota</taxon>
        <taxon>Bacteroidia</taxon>
        <taxon>Bacteroidales</taxon>
        <taxon>Prevotellaceae</taxon>
        <taxon>Segatella</taxon>
    </lineage>
</organism>
<dbReference type="PROSITE" id="PS00041">
    <property type="entry name" value="HTH_ARAC_FAMILY_1"/>
    <property type="match status" value="1"/>
</dbReference>
<dbReference type="EMBL" id="JBBNGE010000052">
    <property type="protein sequence ID" value="MEQ2509078.1"/>
    <property type="molecule type" value="Genomic_DNA"/>
</dbReference>
<dbReference type="Pfam" id="PF12833">
    <property type="entry name" value="HTH_18"/>
    <property type="match status" value="1"/>
</dbReference>
<dbReference type="PROSITE" id="PS01124">
    <property type="entry name" value="HTH_ARAC_FAMILY_2"/>
    <property type="match status" value="1"/>
</dbReference>
<keyword evidence="7" id="KW-1185">Reference proteome</keyword>
<dbReference type="PANTHER" id="PTHR43280:SF2">
    <property type="entry name" value="HTH-TYPE TRANSCRIPTIONAL REGULATOR EXSA"/>
    <property type="match status" value="1"/>
</dbReference>